<sequence>MILVENSLPQRWLSESFYLSASRGVGNFAIREKGGNRLVPGLDYLVNALKLHNQVPRGSASNGPVVDSRDLNLVFGNAEATPNKLFLSSPIKYTVEPYWPLILIKRYWCLAELFPFLDELCCKDLFTPTVDDALKARLYLLASTTPPWVENLPLSGLLTPSSSHSDKYRFYFVLESPIIEDEDILECVQSSKNIIDAANSEDETEMNNPIPILTSPEMMNFMESMRIYTDAYSKGVK</sequence>
<dbReference type="AlphaFoldDB" id="A0A8X6RGL6"/>
<proteinExistence type="predicted"/>
<evidence type="ECO:0000313" key="2">
    <source>
        <dbReference type="Proteomes" id="UP000887159"/>
    </source>
</evidence>
<comment type="caution">
    <text evidence="1">The sequence shown here is derived from an EMBL/GenBank/DDBJ whole genome shotgun (WGS) entry which is preliminary data.</text>
</comment>
<name>A0A8X6RGL6_TRICX</name>
<dbReference type="Proteomes" id="UP000887159">
    <property type="component" value="Unassembled WGS sequence"/>
</dbReference>
<protein>
    <submittedName>
        <fullName evidence="1">Uncharacterized protein</fullName>
    </submittedName>
</protein>
<evidence type="ECO:0000313" key="1">
    <source>
        <dbReference type="EMBL" id="GFX89112.1"/>
    </source>
</evidence>
<reference evidence="1" key="1">
    <citation type="submission" date="2020-08" db="EMBL/GenBank/DDBJ databases">
        <title>Multicomponent nature underlies the extraordinary mechanical properties of spider dragline silk.</title>
        <authorList>
            <person name="Kono N."/>
            <person name="Nakamura H."/>
            <person name="Mori M."/>
            <person name="Yoshida Y."/>
            <person name="Ohtoshi R."/>
            <person name="Malay A.D."/>
            <person name="Moran D.A.P."/>
            <person name="Tomita M."/>
            <person name="Numata K."/>
            <person name="Arakawa K."/>
        </authorList>
    </citation>
    <scope>NUCLEOTIDE SEQUENCE</scope>
</reference>
<keyword evidence="2" id="KW-1185">Reference proteome</keyword>
<organism evidence="1 2">
    <name type="scientific">Trichonephila clavipes</name>
    <name type="common">Golden silk orbweaver</name>
    <name type="synonym">Nephila clavipes</name>
    <dbReference type="NCBI Taxonomy" id="2585209"/>
    <lineage>
        <taxon>Eukaryota</taxon>
        <taxon>Metazoa</taxon>
        <taxon>Ecdysozoa</taxon>
        <taxon>Arthropoda</taxon>
        <taxon>Chelicerata</taxon>
        <taxon>Arachnida</taxon>
        <taxon>Araneae</taxon>
        <taxon>Araneomorphae</taxon>
        <taxon>Entelegynae</taxon>
        <taxon>Araneoidea</taxon>
        <taxon>Nephilidae</taxon>
        <taxon>Trichonephila</taxon>
    </lineage>
</organism>
<gene>
    <name evidence="1" type="ORF">TNCV_2854111</name>
</gene>
<accession>A0A8X6RGL6</accession>
<dbReference type="EMBL" id="BMAU01021067">
    <property type="protein sequence ID" value="GFX89112.1"/>
    <property type="molecule type" value="Genomic_DNA"/>
</dbReference>